<gene>
    <name evidence="9 11" type="primary">lnt</name>
    <name evidence="11" type="ORF">LGQ03_09530</name>
</gene>
<keyword evidence="7 9" id="KW-0472">Membrane</keyword>
<feature type="transmembrane region" description="Helical" evidence="9">
    <location>
        <begin position="57"/>
        <end position="78"/>
    </location>
</feature>
<keyword evidence="8 9" id="KW-0012">Acyltransferase</keyword>
<dbReference type="CDD" id="cd07571">
    <property type="entry name" value="ALP_N-acyl_transferase"/>
    <property type="match status" value="1"/>
</dbReference>
<dbReference type="InterPro" id="IPR004563">
    <property type="entry name" value="Apolipo_AcylTrfase"/>
</dbReference>
<proteinExistence type="inferred from homology"/>
<comment type="function">
    <text evidence="9">Catalyzes the phospholipid dependent N-acylation of the N-terminal cysteine of apolipoprotein, the last step in lipoprotein maturation.</text>
</comment>
<feature type="transmembrane region" description="Helical" evidence="9">
    <location>
        <begin position="12"/>
        <end position="28"/>
    </location>
</feature>
<evidence type="ECO:0000256" key="2">
    <source>
        <dbReference type="ARBA" id="ARBA00010065"/>
    </source>
</evidence>
<evidence type="ECO:0000256" key="3">
    <source>
        <dbReference type="ARBA" id="ARBA00022475"/>
    </source>
</evidence>
<evidence type="ECO:0000259" key="10">
    <source>
        <dbReference type="PROSITE" id="PS50263"/>
    </source>
</evidence>
<dbReference type="Gene3D" id="3.60.110.10">
    <property type="entry name" value="Carbon-nitrogen hydrolase"/>
    <property type="match status" value="1"/>
</dbReference>
<dbReference type="SUPFAM" id="SSF56317">
    <property type="entry name" value="Carbon-nitrogen hydrolase"/>
    <property type="match status" value="1"/>
</dbReference>
<evidence type="ECO:0000256" key="8">
    <source>
        <dbReference type="ARBA" id="ARBA00023315"/>
    </source>
</evidence>
<evidence type="ECO:0000256" key="1">
    <source>
        <dbReference type="ARBA" id="ARBA00004651"/>
    </source>
</evidence>
<dbReference type="HAMAP" id="MF_01148">
    <property type="entry name" value="Lnt"/>
    <property type="match status" value="1"/>
</dbReference>
<evidence type="ECO:0000313" key="11">
    <source>
        <dbReference type="EMBL" id="MCB5199480.1"/>
    </source>
</evidence>
<name>A0ABS8BUT7_9RHOB</name>
<sequence>MTRARLWSVHGLLRFGALAGLGVFTALTHAPFDLWPAALIGWAAILWVLAQAPTLRLALTAVLAVGLGYFGFTLRWLIEPFLVDAATWGWAAPFGVSLMALRETLFWVAGVAVARWVGAGRLPALVLCLTLAEALRGYLFTGFPWGLIGHALIPTPLAQVAALGGPHLLTLVILTVAAGLVYVVQRHWWGSVPLIVAACAWPLLAPGPAPATDGPMVRIVQPNAPQDEKWDPASNAVFFDRMMAATRADPVPDLIVWPETAIPVRLDFAWPELEIMSEAARGAPLITGINRVQDDQYYNSLIVLGRGAQVMDIYDKSHLVPFGEYVPFGDLLKSMGVRGLAPSDGGGFAKGLPRQSLIDLPGIGPARALICYEGIFAEEVAVPGARPRLLVMITNDAWFGRAAGPQQHLAQARLRAIEQGLPMVRSANTGISAMIDAQGRVLASLPLGEAGHIDAPLPPADPVTVYARAGDWPALLLVLLGLAVTLITTPRRHNLDA</sequence>
<comment type="pathway">
    <text evidence="9">Protein modification; lipoprotein biosynthesis (N-acyl transfer).</text>
</comment>
<keyword evidence="6 9" id="KW-1133">Transmembrane helix</keyword>
<dbReference type="InterPro" id="IPR045378">
    <property type="entry name" value="LNT_N"/>
</dbReference>
<evidence type="ECO:0000256" key="4">
    <source>
        <dbReference type="ARBA" id="ARBA00022679"/>
    </source>
</evidence>
<dbReference type="EC" id="2.3.1.269" evidence="9"/>
<dbReference type="PROSITE" id="PS50263">
    <property type="entry name" value="CN_HYDROLASE"/>
    <property type="match status" value="1"/>
</dbReference>
<comment type="caution">
    <text evidence="11">The sequence shown here is derived from an EMBL/GenBank/DDBJ whole genome shotgun (WGS) entry which is preliminary data.</text>
</comment>
<evidence type="ECO:0000313" key="12">
    <source>
        <dbReference type="Proteomes" id="UP001138961"/>
    </source>
</evidence>
<dbReference type="NCBIfam" id="TIGR00546">
    <property type="entry name" value="lnt"/>
    <property type="match status" value="1"/>
</dbReference>
<feature type="transmembrane region" description="Helical" evidence="9">
    <location>
        <begin position="90"/>
        <end position="113"/>
    </location>
</feature>
<dbReference type="InterPro" id="IPR003010">
    <property type="entry name" value="C-N_Hydrolase"/>
</dbReference>
<comment type="catalytic activity">
    <reaction evidence="9">
        <text>N-terminal S-1,2-diacyl-sn-glyceryl-L-cysteinyl-[lipoprotein] + a glycerophospholipid = N-acyl-S-1,2-diacyl-sn-glyceryl-L-cysteinyl-[lipoprotein] + a 2-acyl-sn-glycero-3-phospholipid + H(+)</text>
        <dbReference type="Rhea" id="RHEA:48228"/>
        <dbReference type="Rhea" id="RHEA-COMP:14681"/>
        <dbReference type="Rhea" id="RHEA-COMP:14684"/>
        <dbReference type="ChEBI" id="CHEBI:15378"/>
        <dbReference type="ChEBI" id="CHEBI:136912"/>
        <dbReference type="ChEBI" id="CHEBI:140656"/>
        <dbReference type="ChEBI" id="CHEBI:140657"/>
        <dbReference type="ChEBI" id="CHEBI:140660"/>
        <dbReference type="EC" id="2.3.1.269"/>
    </reaction>
</comment>
<evidence type="ECO:0000256" key="6">
    <source>
        <dbReference type="ARBA" id="ARBA00022989"/>
    </source>
</evidence>
<dbReference type="PANTHER" id="PTHR38686">
    <property type="entry name" value="APOLIPOPROTEIN N-ACYLTRANSFERASE"/>
    <property type="match status" value="1"/>
</dbReference>
<organism evidence="11 12">
    <name type="scientific">Loktanella gaetbuli</name>
    <dbReference type="NCBI Taxonomy" id="2881335"/>
    <lineage>
        <taxon>Bacteria</taxon>
        <taxon>Pseudomonadati</taxon>
        <taxon>Pseudomonadota</taxon>
        <taxon>Alphaproteobacteria</taxon>
        <taxon>Rhodobacterales</taxon>
        <taxon>Roseobacteraceae</taxon>
        <taxon>Loktanella</taxon>
    </lineage>
</organism>
<keyword evidence="4 9" id="KW-0808">Transferase</keyword>
<evidence type="ECO:0000256" key="9">
    <source>
        <dbReference type="HAMAP-Rule" id="MF_01148"/>
    </source>
</evidence>
<evidence type="ECO:0000256" key="7">
    <source>
        <dbReference type="ARBA" id="ARBA00023136"/>
    </source>
</evidence>
<reference evidence="11" key="1">
    <citation type="submission" date="2021-10" db="EMBL/GenBank/DDBJ databases">
        <title>Loktanella gaetbuli sp. nov., isolated from a tidal flat.</title>
        <authorList>
            <person name="Park S."/>
            <person name="Yoon J.-H."/>
        </authorList>
    </citation>
    <scope>NUCLEOTIDE SEQUENCE</scope>
    <source>
        <strain evidence="11">TSTF-M6</strain>
    </source>
</reference>
<protein>
    <recommendedName>
        <fullName evidence="9">Apolipoprotein N-acyltransferase</fullName>
        <shortName evidence="9">ALP N-acyltransferase</shortName>
        <ecNumber evidence="9">2.3.1.269</ecNumber>
    </recommendedName>
</protein>
<dbReference type="EMBL" id="JAJATZ010000004">
    <property type="protein sequence ID" value="MCB5199480.1"/>
    <property type="molecule type" value="Genomic_DNA"/>
</dbReference>
<keyword evidence="5 9" id="KW-0812">Transmembrane</keyword>
<dbReference type="RefSeq" id="WP_226748216.1">
    <property type="nucleotide sequence ID" value="NZ_JAJATZ010000004.1"/>
</dbReference>
<keyword evidence="12" id="KW-1185">Reference proteome</keyword>
<evidence type="ECO:0000256" key="5">
    <source>
        <dbReference type="ARBA" id="ARBA00022692"/>
    </source>
</evidence>
<comment type="subcellular location">
    <subcellularLocation>
        <location evidence="1 9">Cell membrane</location>
        <topology evidence="1 9">Multi-pass membrane protein</topology>
    </subcellularLocation>
</comment>
<dbReference type="Pfam" id="PF00795">
    <property type="entry name" value="CN_hydrolase"/>
    <property type="match status" value="1"/>
</dbReference>
<dbReference type="PANTHER" id="PTHR38686:SF1">
    <property type="entry name" value="APOLIPOPROTEIN N-ACYLTRANSFERASE"/>
    <property type="match status" value="1"/>
</dbReference>
<feature type="transmembrane region" description="Helical" evidence="9">
    <location>
        <begin position="34"/>
        <end position="50"/>
    </location>
</feature>
<dbReference type="Pfam" id="PF20154">
    <property type="entry name" value="LNT_N"/>
    <property type="match status" value="1"/>
</dbReference>
<keyword evidence="3 9" id="KW-1003">Cell membrane</keyword>
<feature type="domain" description="CN hydrolase" evidence="10">
    <location>
        <begin position="220"/>
        <end position="459"/>
    </location>
</feature>
<accession>A0ABS8BUT7</accession>
<feature type="transmembrane region" description="Helical" evidence="9">
    <location>
        <begin position="191"/>
        <end position="209"/>
    </location>
</feature>
<comment type="similarity">
    <text evidence="2 9">Belongs to the CN hydrolase family. Apolipoprotein N-acyltransferase subfamily.</text>
</comment>
<feature type="transmembrane region" description="Helical" evidence="9">
    <location>
        <begin position="160"/>
        <end position="184"/>
    </location>
</feature>
<dbReference type="Proteomes" id="UP001138961">
    <property type="component" value="Unassembled WGS sequence"/>
</dbReference>
<dbReference type="InterPro" id="IPR036526">
    <property type="entry name" value="C-N_Hydrolase_sf"/>
</dbReference>
<feature type="transmembrane region" description="Helical" evidence="9">
    <location>
        <begin position="125"/>
        <end position="148"/>
    </location>
</feature>